<accession>A0ABQ3WBR5</accession>
<evidence type="ECO:0008006" key="3">
    <source>
        <dbReference type="Google" id="ProtNLM"/>
    </source>
</evidence>
<evidence type="ECO:0000256" key="1">
    <source>
        <dbReference type="SAM" id="SignalP"/>
    </source>
</evidence>
<feature type="signal peptide" evidence="1">
    <location>
        <begin position="1"/>
        <end position="26"/>
    </location>
</feature>
<sequence>MPKYTKRSVALITAGVVAVSGGAAWAAWTILGDGSATATAGTAAELDITGTSITALVPGGTSDVTLTVSNPNTFPVKVTSLEFVSITTTKSGCDAAANVEFASEALPTSPATALDVPAKTGTTNGSKEITVAGALRMVSDADDDCQGASFTIVTEVDGLSNAA</sequence>
<protein>
    <recommendedName>
        <fullName evidence="3">SipW-cognate class signal peptide</fullName>
    </recommendedName>
</protein>
<keyword evidence="1" id="KW-0732">Signal</keyword>
<name>A0ABQ3WBR5_9ACTN</name>
<feature type="chain" id="PRO_5046457058" description="SipW-cognate class signal peptide" evidence="1">
    <location>
        <begin position="27"/>
        <end position="163"/>
    </location>
</feature>
<evidence type="ECO:0000313" key="2">
    <source>
        <dbReference type="EMBL" id="GID43613.1"/>
    </source>
</evidence>
<dbReference type="RefSeq" id="WP_204294146.1">
    <property type="nucleotide sequence ID" value="NZ_BAAAGQ010000001.1"/>
</dbReference>
<reference evidence="2" key="1">
    <citation type="submission" date="2021-01" db="EMBL/GenBank/DDBJ databases">
        <title>Whole genome shotgun sequence of Actinoplanes capillaceus NBRC 16408.</title>
        <authorList>
            <person name="Komaki H."/>
            <person name="Tamura T."/>
        </authorList>
    </citation>
    <scope>NUCLEOTIDE SEQUENCE [LARGE SCALE GENOMIC DNA]</scope>
    <source>
        <strain evidence="2">NBRC 16408</strain>
    </source>
</reference>
<organism evidence="2">
    <name type="scientific">Actinoplanes campanulatus</name>
    <dbReference type="NCBI Taxonomy" id="113559"/>
    <lineage>
        <taxon>Bacteria</taxon>
        <taxon>Bacillati</taxon>
        <taxon>Actinomycetota</taxon>
        <taxon>Actinomycetes</taxon>
        <taxon>Micromonosporales</taxon>
        <taxon>Micromonosporaceae</taxon>
        <taxon>Actinoplanes</taxon>
    </lineage>
</organism>
<proteinExistence type="predicted"/>
<comment type="caution">
    <text evidence="2">The sequence shown here is derived from an EMBL/GenBank/DDBJ whole genome shotgun (WGS) entry which is preliminary data.</text>
</comment>
<dbReference type="EMBL" id="BOMF01000013">
    <property type="protein sequence ID" value="GID43613.1"/>
    <property type="molecule type" value="Genomic_DNA"/>
</dbReference>
<gene>
    <name evidence="2" type="ORF">Aca07nite_08880</name>
</gene>